<sequence>MEKSRELDTPLSAKELEDKEQRGQSVPARLSPDVLLLTASSAGRLSVRGQAKAAEGGQDPIKCLLYQEAFPNDFCLGRKDSPSPERPTYVLWFSPSLGHLADGRSPAGPYLLLLDPRALSLGSGETGGRYLSLQHGLTPAVTKRRPSRATLRRSSDGPRNASRPARLIHIEEQVSKHSDGREEARKSQMDFSGKTRSPSASADGHRGRKKYGSTSRLLEKRERFIPNQGG</sequence>
<evidence type="ECO:0000313" key="1">
    <source>
        <dbReference type="EMBL" id="CAM9758410.1"/>
    </source>
</evidence>
<gene>
    <name evidence="1" type="ORF">MRATA1EN22A_LOCUS7056</name>
</gene>
<reference evidence="1" key="2">
    <citation type="submission" date="2025-03" db="EMBL/GenBank/DDBJ databases">
        <authorList>
            <consortium name="ELIXIR-Norway"/>
            <consortium name="Elixir Norway"/>
        </authorList>
    </citation>
    <scope>NUCLEOTIDE SEQUENCE</scope>
</reference>
<dbReference type="EMBL" id="OX596100">
    <property type="protein sequence ID" value="CAM9758410.1"/>
    <property type="molecule type" value="Genomic_DNA"/>
</dbReference>
<proteinExistence type="predicted"/>
<reference evidence="1" key="1">
    <citation type="submission" date="2023-05" db="EMBL/GenBank/DDBJ databases">
        <authorList>
            <consortium name="ELIXIR-Norway"/>
        </authorList>
    </citation>
    <scope>NUCLEOTIDE SEQUENCE</scope>
</reference>
<protein>
    <submittedName>
        <fullName evidence="1">Uncharacterized protein</fullName>
    </submittedName>
</protein>
<evidence type="ECO:0000313" key="2">
    <source>
        <dbReference type="Proteomes" id="UP001162501"/>
    </source>
</evidence>
<accession>A0AC59YK58</accession>
<organism evidence="1 2">
    <name type="scientific">Rangifer tarandus platyrhynchus</name>
    <name type="common">Svalbard reindeer</name>
    <dbReference type="NCBI Taxonomy" id="3082113"/>
    <lineage>
        <taxon>Eukaryota</taxon>
        <taxon>Metazoa</taxon>
        <taxon>Chordata</taxon>
        <taxon>Craniata</taxon>
        <taxon>Vertebrata</taxon>
        <taxon>Euteleostomi</taxon>
        <taxon>Mammalia</taxon>
        <taxon>Eutheria</taxon>
        <taxon>Laurasiatheria</taxon>
        <taxon>Artiodactyla</taxon>
        <taxon>Ruminantia</taxon>
        <taxon>Pecora</taxon>
        <taxon>Cervidae</taxon>
        <taxon>Odocoileinae</taxon>
        <taxon>Rangifer</taxon>
    </lineage>
</organism>
<name>A0AC59YK58_RANTA</name>
<dbReference type="Proteomes" id="UP001162501">
    <property type="component" value="Chromosome 16"/>
</dbReference>